<keyword evidence="1" id="KW-0547">Nucleotide-binding</keyword>
<dbReference type="Proteomes" id="UP000005222">
    <property type="component" value="Chromosome N"/>
</dbReference>
<dbReference type="AlphaFoldDB" id="G8Y061"/>
<name>G8Y061_PICSO</name>
<evidence type="ECO:0000313" key="4">
    <source>
        <dbReference type="EMBL" id="CCE87320.1"/>
    </source>
</evidence>
<gene>
    <name evidence="4" type="primary">Piso0_005868</name>
    <name evidence="4" type="ORF">GNLVRS01_PISO0N24345g</name>
</gene>
<dbReference type="OMA" id="ELWCIAC"/>
<organism evidence="4 5">
    <name type="scientific">Pichia sorbitophila (strain ATCC MYA-4447 / BCRC 22081 / CBS 7064 / NBRC 10061 / NRRL Y-12695)</name>
    <name type="common">Hybrid yeast</name>
    <dbReference type="NCBI Taxonomy" id="559304"/>
    <lineage>
        <taxon>Eukaryota</taxon>
        <taxon>Fungi</taxon>
        <taxon>Dikarya</taxon>
        <taxon>Ascomycota</taxon>
        <taxon>Saccharomycotina</taxon>
        <taxon>Pichiomycetes</taxon>
        <taxon>Debaryomycetaceae</taxon>
        <taxon>Millerozyma</taxon>
    </lineage>
</organism>
<keyword evidence="2" id="KW-0067">ATP-binding</keyword>
<dbReference type="STRING" id="559304.G8Y061"/>
<proteinExistence type="inferred from homology"/>
<sequence length="296" mass="33713">MTKPKMPLITFTGLPSSGKSYWALKLKEGLDGKIEEAKRSQGPGSNYSVIYHSDETLGIPNESYRESSTEKHSRGTQMSAVKRDLSRSNIVILDSLSYIKGFRYQLYCEAKNVLTPHCVVHVINPLDNCLEWNEKNTAEKKWDGELIKQISMRYEEPKDGNRWDSPLFTLASNVENEELPLDEIWDSLVLKKPPPPNAATLIKPTTGTNYLQELDKRTQDVVAKIIQHQQLTNLGGQVIIDKENNISVDLPPKTVTIAQLQRIRRAYVSLNRMRTVDLSRITPLFVEYLDRSLNND</sequence>
<dbReference type="OrthoDB" id="9972657at2759"/>
<dbReference type="eggNOG" id="KOG3062">
    <property type="taxonomic scope" value="Eukaryota"/>
</dbReference>
<dbReference type="HOGENOM" id="CLU_027147_2_0_1"/>
<dbReference type="InterPro" id="IPR013641">
    <property type="entry name" value="KTI12/PSTK"/>
</dbReference>
<evidence type="ECO:0000313" key="5">
    <source>
        <dbReference type="Proteomes" id="UP000005222"/>
    </source>
</evidence>
<evidence type="ECO:0000256" key="1">
    <source>
        <dbReference type="ARBA" id="ARBA00022741"/>
    </source>
</evidence>
<evidence type="ECO:0000256" key="3">
    <source>
        <dbReference type="ARBA" id="ARBA00025768"/>
    </source>
</evidence>
<dbReference type="InterPro" id="IPR027417">
    <property type="entry name" value="P-loop_NTPase"/>
</dbReference>
<dbReference type="SUPFAM" id="SSF52540">
    <property type="entry name" value="P-loop containing nucleoside triphosphate hydrolases"/>
    <property type="match status" value="1"/>
</dbReference>
<dbReference type="PANTHER" id="PTHR12435">
    <property type="match status" value="1"/>
</dbReference>
<dbReference type="FunCoup" id="G8Y061">
    <property type="interactions" value="1115"/>
</dbReference>
<dbReference type="Gene3D" id="3.40.50.300">
    <property type="entry name" value="P-loop containing nucleotide triphosphate hydrolases"/>
    <property type="match status" value="1"/>
</dbReference>
<comment type="similarity">
    <text evidence="3">Belongs to the KTI12 family.</text>
</comment>
<dbReference type="Pfam" id="PF08433">
    <property type="entry name" value="KTI12"/>
    <property type="match status" value="1"/>
</dbReference>
<reference evidence="4 5" key="1">
    <citation type="journal article" date="2012" name="G3 (Bethesda)">
        <title>Pichia sorbitophila, an interspecies yeast hybrid reveals early steps of genome resolution following polyploidization.</title>
        <authorList>
            <person name="Leh Louis V."/>
            <person name="Despons L."/>
            <person name="Friedrich A."/>
            <person name="Martin T."/>
            <person name="Durrens P."/>
            <person name="Casaregola S."/>
            <person name="Neuveglise C."/>
            <person name="Fairhead C."/>
            <person name="Marck C."/>
            <person name="Cruz J.A."/>
            <person name="Straub M.L."/>
            <person name="Kugler V."/>
            <person name="Sacerdot C."/>
            <person name="Uzunov Z."/>
            <person name="Thierry A."/>
            <person name="Weiss S."/>
            <person name="Bleykasten C."/>
            <person name="De Montigny J."/>
            <person name="Jacques N."/>
            <person name="Jung P."/>
            <person name="Lemaire M."/>
            <person name="Mallet S."/>
            <person name="Morel G."/>
            <person name="Richard G.F."/>
            <person name="Sarkar A."/>
            <person name="Savel G."/>
            <person name="Schacherer J."/>
            <person name="Seret M.L."/>
            <person name="Talla E."/>
            <person name="Samson G."/>
            <person name="Jubin C."/>
            <person name="Poulain J."/>
            <person name="Vacherie B."/>
            <person name="Barbe V."/>
            <person name="Pelletier E."/>
            <person name="Sherman D.J."/>
            <person name="Westhof E."/>
            <person name="Weissenbach J."/>
            <person name="Baret P.V."/>
            <person name="Wincker P."/>
            <person name="Gaillardin C."/>
            <person name="Dujon B."/>
            <person name="Souciet J.L."/>
        </authorList>
    </citation>
    <scope>NUCLEOTIDE SEQUENCE [LARGE SCALE GENOMIC DNA]</scope>
    <source>
        <strain evidence="5">ATCC MYA-4447 / BCRC 22081 / CBS 7064 / NBRC 10061 / NRRL Y-12695</strain>
    </source>
</reference>
<keyword evidence="5" id="KW-1185">Reference proteome</keyword>
<evidence type="ECO:0000256" key="2">
    <source>
        <dbReference type="ARBA" id="ARBA00022840"/>
    </source>
</evidence>
<dbReference type="GO" id="GO:0005524">
    <property type="term" value="F:ATP binding"/>
    <property type="evidence" value="ECO:0007669"/>
    <property type="project" value="UniProtKB-KW"/>
</dbReference>
<dbReference type="InParanoid" id="G8Y061"/>
<protein>
    <submittedName>
        <fullName evidence="4">Piso0_005868 protein</fullName>
    </submittedName>
</protein>
<dbReference type="EMBL" id="FO082046">
    <property type="protein sequence ID" value="CCE87320.1"/>
    <property type="molecule type" value="Genomic_DNA"/>
</dbReference>
<accession>G8Y061</accession>